<gene>
    <name evidence="1" type="ORF">FYC51_03210</name>
</gene>
<dbReference type="Proteomes" id="UP000325243">
    <property type="component" value="Unassembled WGS sequence"/>
</dbReference>
<name>A0A5S4V419_9MICO</name>
<protein>
    <submittedName>
        <fullName evidence="1">Uncharacterized protein</fullName>
    </submittedName>
</protein>
<dbReference type="EMBL" id="VSSB01000001">
    <property type="protein sequence ID" value="TYL52769.1"/>
    <property type="molecule type" value="Genomic_DNA"/>
</dbReference>
<sequence length="102" mass="11102">METGAFFVVWGKGLFKETTAVHVDGDIWEFTAQDTGRTFVVEDSDGNVVLRERGRVTLRVLFDTLGDGQPGGIVLEEEITGVFGPHPAIDTDFCEIATDLIG</sequence>
<dbReference type="RefSeq" id="WP_148732231.1">
    <property type="nucleotide sequence ID" value="NZ_VSSB01000001.1"/>
</dbReference>
<dbReference type="AlphaFoldDB" id="A0A5S4V419"/>
<keyword evidence="2" id="KW-1185">Reference proteome</keyword>
<evidence type="ECO:0000313" key="2">
    <source>
        <dbReference type="Proteomes" id="UP000325243"/>
    </source>
</evidence>
<organism evidence="1 2">
    <name type="scientific">Agromyces mariniharenae</name>
    <dbReference type="NCBI Taxonomy" id="2604423"/>
    <lineage>
        <taxon>Bacteria</taxon>
        <taxon>Bacillati</taxon>
        <taxon>Actinomycetota</taxon>
        <taxon>Actinomycetes</taxon>
        <taxon>Micrococcales</taxon>
        <taxon>Microbacteriaceae</taxon>
        <taxon>Agromyces</taxon>
    </lineage>
</organism>
<comment type="caution">
    <text evidence="1">The sequence shown here is derived from an EMBL/GenBank/DDBJ whole genome shotgun (WGS) entry which is preliminary data.</text>
</comment>
<reference evidence="1 2" key="1">
    <citation type="submission" date="2019-08" db="EMBL/GenBank/DDBJ databases">
        <authorList>
            <person name="Hu J."/>
        </authorList>
    </citation>
    <scope>NUCLEOTIDE SEQUENCE [LARGE SCALE GENOMIC DNA]</scope>
    <source>
        <strain evidence="1 2">NEAU-184</strain>
    </source>
</reference>
<evidence type="ECO:0000313" key="1">
    <source>
        <dbReference type="EMBL" id="TYL52769.1"/>
    </source>
</evidence>
<accession>A0A5S4V419</accession>
<proteinExistence type="predicted"/>